<accession>A0AA39SPJ7</accession>
<dbReference type="AlphaFoldDB" id="A0AA39SPJ7"/>
<dbReference type="EMBL" id="JAUESC010000004">
    <property type="protein sequence ID" value="KAK0598162.1"/>
    <property type="molecule type" value="Genomic_DNA"/>
</dbReference>
<gene>
    <name evidence="1" type="ORF">LWI29_032164</name>
</gene>
<evidence type="ECO:0000313" key="2">
    <source>
        <dbReference type="Proteomes" id="UP001168877"/>
    </source>
</evidence>
<dbReference type="Proteomes" id="UP001168877">
    <property type="component" value="Unassembled WGS sequence"/>
</dbReference>
<name>A0AA39SPJ7_ACESA</name>
<comment type="caution">
    <text evidence="1">The sequence shown here is derived from an EMBL/GenBank/DDBJ whole genome shotgun (WGS) entry which is preliminary data.</text>
</comment>
<organism evidence="1 2">
    <name type="scientific">Acer saccharum</name>
    <name type="common">Sugar maple</name>
    <dbReference type="NCBI Taxonomy" id="4024"/>
    <lineage>
        <taxon>Eukaryota</taxon>
        <taxon>Viridiplantae</taxon>
        <taxon>Streptophyta</taxon>
        <taxon>Embryophyta</taxon>
        <taxon>Tracheophyta</taxon>
        <taxon>Spermatophyta</taxon>
        <taxon>Magnoliopsida</taxon>
        <taxon>eudicotyledons</taxon>
        <taxon>Gunneridae</taxon>
        <taxon>Pentapetalae</taxon>
        <taxon>rosids</taxon>
        <taxon>malvids</taxon>
        <taxon>Sapindales</taxon>
        <taxon>Sapindaceae</taxon>
        <taxon>Hippocastanoideae</taxon>
        <taxon>Acereae</taxon>
        <taxon>Acer</taxon>
    </lineage>
</organism>
<protein>
    <submittedName>
        <fullName evidence="1">Uncharacterized protein</fullName>
    </submittedName>
</protein>
<proteinExistence type="predicted"/>
<keyword evidence="2" id="KW-1185">Reference proteome</keyword>
<reference evidence="1" key="2">
    <citation type="submission" date="2023-06" db="EMBL/GenBank/DDBJ databases">
        <authorList>
            <person name="Swenson N.G."/>
            <person name="Wegrzyn J.L."/>
            <person name="Mcevoy S.L."/>
        </authorList>
    </citation>
    <scope>NUCLEOTIDE SEQUENCE</scope>
    <source>
        <strain evidence="1">NS2018</strain>
        <tissue evidence="1">Leaf</tissue>
    </source>
</reference>
<sequence length="179" mass="19485">MALSNRKLKQKLRAEIAVSLTSSATTADGNESANLNPDSKSQTQLLKLLLDSIVESDLDALGVGDSGPKHWDRPDPCGVRTKSIRWVRPHPYGVRRSGVRKSGVRRSGVGSIVRVGHEALNLSQWITWRGAQRWDRPEGCAALGSTEGLRCGEELCTLGSAGWLCCDDRSSVRSWKCTG</sequence>
<evidence type="ECO:0000313" key="1">
    <source>
        <dbReference type="EMBL" id="KAK0598162.1"/>
    </source>
</evidence>
<reference evidence="1" key="1">
    <citation type="journal article" date="2022" name="Plant J.">
        <title>Strategies of tolerance reflected in two North American maple genomes.</title>
        <authorList>
            <person name="McEvoy S.L."/>
            <person name="Sezen U.U."/>
            <person name="Trouern-Trend A."/>
            <person name="McMahon S.M."/>
            <person name="Schaberg P.G."/>
            <person name="Yang J."/>
            <person name="Wegrzyn J.L."/>
            <person name="Swenson N.G."/>
        </authorList>
    </citation>
    <scope>NUCLEOTIDE SEQUENCE</scope>
    <source>
        <strain evidence="1">NS2018</strain>
    </source>
</reference>